<keyword evidence="3" id="KW-1185">Reference proteome</keyword>
<dbReference type="AlphaFoldDB" id="A0A061D5H0"/>
<name>A0A061D5H0_BABBI</name>
<dbReference type="RefSeq" id="XP_012766400.1">
    <property type="nucleotide sequence ID" value="XM_012910946.1"/>
</dbReference>
<evidence type="ECO:0000256" key="1">
    <source>
        <dbReference type="SAM" id="SignalP"/>
    </source>
</evidence>
<dbReference type="OrthoDB" id="365660at2759"/>
<sequence length="98" mass="10722">MVFQALLRFMWHELMLTFAGVELQATTSTNHHTVTTTKQYTGHVVEVHVETTDPCLQGCGVTYASTELFKPETTSVCDAYGREIGCKIGLHAAGNAAF</sequence>
<accession>A0A061D5H0</accession>
<evidence type="ECO:0000313" key="3">
    <source>
        <dbReference type="Proteomes" id="UP000033188"/>
    </source>
</evidence>
<dbReference type="EMBL" id="LK391707">
    <property type="protein sequence ID" value="CDR94214.1"/>
    <property type="molecule type" value="Genomic_DNA"/>
</dbReference>
<keyword evidence="1" id="KW-0732">Signal</keyword>
<dbReference type="GeneID" id="24562755"/>
<feature type="chain" id="PRO_5001595813" evidence="1">
    <location>
        <begin position="20"/>
        <end position="98"/>
    </location>
</feature>
<dbReference type="VEuPathDB" id="PiroplasmaDB:BBBOND_0105230"/>
<proteinExistence type="predicted"/>
<reference evidence="3" key="1">
    <citation type="journal article" date="2014" name="Nucleic Acids Res.">
        <title>The evolutionary dynamics of variant antigen genes in Babesia reveal a history of genomic innovation underlying host-parasite interaction.</title>
        <authorList>
            <person name="Jackson A.P."/>
            <person name="Otto T.D."/>
            <person name="Darby A."/>
            <person name="Ramaprasad A."/>
            <person name="Xia D."/>
            <person name="Echaide I.E."/>
            <person name="Farber M."/>
            <person name="Gahlot S."/>
            <person name="Gamble J."/>
            <person name="Gupta D."/>
            <person name="Gupta Y."/>
            <person name="Jackson L."/>
            <person name="Malandrin L."/>
            <person name="Malas T.B."/>
            <person name="Moussa E."/>
            <person name="Nair M."/>
            <person name="Reid A.J."/>
            <person name="Sanders M."/>
            <person name="Sharma J."/>
            <person name="Tracey A."/>
            <person name="Quail M.A."/>
            <person name="Weir W."/>
            <person name="Wastling J.M."/>
            <person name="Hall N."/>
            <person name="Willadsen P."/>
            <person name="Lingelbach K."/>
            <person name="Shiels B."/>
            <person name="Tait A."/>
            <person name="Berriman M."/>
            <person name="Allred D.R."/>
            <person name="Pain A."/>
        </authorList>
    </citation>
    <scope>NUCLEOTIDE SEQUENCE [LARGE SCALE GENOMIC DNA]</scope>
    <source>
        <strain evidence="3">Bond</strain>
    </source>
</reference>
<evidence type="ECO:0000313" key="2">
    <source>
        <dbReference type="EMBL" id="CDR94214.1"/>
    </source>
</evidence>
<dbReference type="Proteomes" id="UP000033188">
    <property type="component" value="Chromosome 1"/>
</dbReference>
<dbReference type="KEGG" id="bbig:BBBOND_0105230"/>
<organism evidence="2 3">
    <name type="scientific">Babesia bigemina</name>
    <dbReference type="NCBI Taxonomy" id="5866"/>
    <lineage>
        <taxon>Eukaryota</taxon>
        <taxon>Sar</taxon>
        <taxon>Alveolata</taxon>
        <taxon>Apicomplexa</taxon>
        <taxon>Aconoidasida</taxon>
        <taxon>Piroplasmida</taxon>
        <taxon>Babesiidae</taxon>
        <taxon>Babesia</taxon>
    </lineage>
</organism>
<protein>
    <submittedName>
        <fullName evidence="2">Uncharacterized protein</fullName>
    </submittedName>
</protein>
<gene>
    <name evidence="2" type="ORF">BBBOND_0105230</name>
</gene>
<feature type="signal peptide" evidence="1">
    <location>
        <begin position="1"/>
        <end position="19"/>
    </location>
</feature>